<evidence type="ECO:0000313" key="2">
    <source>
        <dbReference type="Proteomes" id="UP000318050"/>
    </source>
</evidence>
<accession>A0A560HKE8</accession>
<name>A0A560HKE8_9PROT</name>
<dbReference type="EMBL" id="VITT01000040">
    <property type="protein sequence ID" value="TWB46982.1"/>
    <property type="molecule type" value="Genomic_DNA"/>
</dbReference>
<sequence length="85" mass="9752">MENIMSINSAKPIPGTNAYWAQRREAFAFINRLEWAIGVRDRAPMYIAGPSYDPEENFDDVVENIGPWQRVYSATICVRGWRQSG</sequence>
<reference evidence="1 2" key="1">
    <citation type="submission" date="2019-06" db="EMBL/GenBank/DDBJ databases">
        <title>Genomic Encyclopedia of Type Strains, Phase IV (KMG-V): Genome sequencing to study the core and pangenomes of soil and plant-associated prokaryotes.</title>
        <authorList>
            <person name="Whitman W."/>
        </authorList>
    </citation>
    <scope>NUCLEOTIDE SEQUENCE [LARGE SCALE GENOMIC DNA]</scope>
    <source>
        <strain evidence="1 2">BR 11140</strain>
    </source>
</reference>
<comment type="caution">
    <text evidence="1">The sequence shown here is derived from an EMBL/GenBank/DDBJ whole genome shotgun (WGS) entry which is preliminary data.</text>
</comment>
<evidence type="ECO:0000313" key="1">
    <source>
        <dbReference type="EMBL" id="TWB46982.1"/>
    </source>
</evidence>
<protein>
    <submittedName>
        <fullName evidence="1">Uncharacterized protein</fullName>
    </submittedName>
</protein>
<dbReference type="AlphaFoldDB" id="A0A560HKE8"/>
<organism evidence="1 2">
    <name type="scientific">Nitrospirillum amazonense</name>
    <dbReference type="NCBI Taxonomy" id="28077"/>
    <lineage>
        <taxon>Bacteria</taxon>
        <taxon>Pseudomonadati</taxon>
        <taxon>Pseudomonadota</taxon>
        <taxon>Alphaproteobacteria</taxon>
        <taxon>Rhodospirillales</taxon>
        <taxon>Azospirillaceae</taxon>
        <taxon>Nitrospirillum</taxon>
    </lineage>
</organism>
<proteinExistence type="predicted"/>
<dbReference type="OrthoDB" id="7359934at2"/>
<dbReference type="Proteomes" id="UP000318050">
    <property type="component" value="Unassembled WGS sequence"/>
</dbReference>
<gene>
    <name evidence="1" type="ORF">FBZ92_14040</name>
</gene>